<dbReference type="AlphaFoldDB" id="A0AAV4X552"/>
<accession>A0AAV4X552</accession>
<name>A0AAV4X552_CAEEX</name>
<dbReference type="Proteomes" id="UP001054945">
    <property type="component" value="Unassembled WGS sequence"/>
</dbReference>
<evidence type="ECO:0000313" key="2">
    <source>
        <dbReference type="Proteomes" id="UP001054945"/>
    </source>
</evidence>
<proteinExistence type="predicted"/>
<protein>
    <submittedName>
        <fullName evidence="1">Uncharacterized protein</fullName>
    </submittedName>
</protein>
<evidence type="ECO:0000313" key="1">
    <source>
        <dbReference type="EMBL" id="GIY89131.1"/>
    </source>
</evidence>
<gene>
    <name evidence="1" type="ORF">CEXT_14261</name>
</gene>
<keyword evidence="2" id="KW-1185">Reference proteome</keyword>
<sequence>MVKIFRYLSPSLLIWQKYFHERRRQLEIGGGEMACQSEYRHVIVYPEIVRQCCLSSATTCRVHRKVSFEMCRSLFCNGRLSLQGPRPP</sequence>
<comment type="caution">
    <text evidence="1">The sequence shown here is derived from an EMBL/GenBank/DDBJ whole genome shotgun (WGS) entry which is preliminary data.</text>
</comment>
<reference evidence="1 2" key="1">
    <citation type="submission" date="2021-06" db="EMBL/GenBank/DDBJ databases">
        <title>Caerostris extrusa draft genome.</title>
        <authorList>
            <person name="Kono N."/>
            <person name="Arakawa K."/>
        </authorList>
    </citation>
    <scope>NUCLEOTIDE SEQUENCE [LARGE SCALE GENOMIC DNA]</scope>
</reference>
<dbReference type="EMBL" id="BPLR01017159">
    <property type="protein sequence ID" value="GIY89131.1"/>
    <property type="molecule type" value="Genomic_DNA"/>
</dbReference>
<organism evidence="1 2">
    <name type="scientific">Caerostris extrusa</name>
    <name type="common">Bark spider</name>
    <name type="synonym">Caerostris bankana</name>
    <dbReference type="NCBI Taxonomy" id="172846"/>
    <lineage>
        <taxon>Eukaryota</taxon>
        <taxon>Metazoa</taxon>
        <taxon>Ecdysozoa</taxon>
        <taxon>Arthropoda</taxon>
        <taxon>Chelicerata</taxon>
        <taxon>Arachnida</taxon>
        <taxon>Araneae</taxon>
        <taxon>Araneomorphae</taxon>
        <taxon>Entelegynae</taxon>
        <taxon>Araneoidea</taxon>
        <taxon>Araneidae</taxon>
        <taxon>Caerostris</taxon>
    </lineage>
</organism>